<evidence type="ECO:0000256" key="1">
    <source>
        <dbReference type="SAM" id="MobiDB-lite"/>
    </source>
</evidence>
<sequence length="146" mass="16197">MTSGHARHSSMKHSIRMSAALTVGSQPAHSRNHNNPYTTERSTPMDGTLITPSFTSLYGQTEINPLHPAHLAGCDIGNTHTSIICRLYRAKVEEAIRLIRPLWTVTLDGAIYGPRDWQPLTENEAEELHDLIDMIDVDAILVASTR</sequence>
<accession>A0A0E3DLD0</accession>
<dbReference type="Proteomes" id="UP000033316">
    <property type="component" value="Segment"/>
</dbReference>
<proteinExistence type="predicted"/>
<name>A0A0E3DLD0_9CAUD</name>
<dbReference type="EMBL" id="KJ578776">
    <property type="protein sequence ID" value="AII29440.1"/>
    <property type="molecule type" value="Genomic_DNA"/>
</dbReference>
<dbReference type="GeneID" id="24724057"/>
<feature type="region of interest" description="Disordered" evidence="1">
    <location>
        <begin position="22"/>
        <end position="46"/>
    </location>
</feature>
<evidence type="ECO:0000313" key="2">
    <source>
        <dbReference type="EMBL" id="AII29440.1"/>
    </source>
</evidence>
<gene>
    <name evidence="2" type="ORF">PHL116M00_42</name>
</gene>
<dbReference type="OrthoDB" id="16631at10239"/>
<organism evidence="2 3">
    <name type="scientific">Propionibacterium phage PHL116M00</name>
    <dbReference type="NCBI Taxonomy" id="1500816"/>
    <lineage>
        <taxon>Viruses</taxon>
        <taxon>Duplodnaviria</taxon>
        <taxon>Heunggongvirae</taxon>
        <taxon>Uroviricota</taxon>
        <taxon>Caudoviricetes</taxon>
        <taxon>Pahexavirus</taxon>
        <taxon>Pahexavirus PHL116M00</taxon>
    </lineage>
</organism>
<feature type="compositionally biased region" description="Polar residues" evidence="1">
    <location>
        <begin position="23"/>
        <end position="42"/>
    </location>
</feature>
<keyword evidence="3" id="KW-1185">Reference proteome</keyword>
<dbReference type="KEGG" id="vg:24724057"/>
<reference evidence="2 3" key="1">
    <citation type="journal article" date="2015" name="ISME J.">
        <title>The diversity and host interactions of Propionibacterium acnes bacteriophages on human skin.</title>
        <authorList>
            <person name="Liu J."/>
            <person name="Yan R."/>
            <person name="Zhong Q."/>
            <person name="Ngo S."/>
            <person name="Bangayan N.J."/>
            <person name="Nguyen L."/>
            <person name="Lui T."/>
            <person name="Liu M."/>
            <person name="Erfe M.C."/>
            <person name="Craft N."/>
            <person name="Tomida S."/>
            <person name="Li H."/>
        </authorList>
    </citation>
    <scope>NUCLEOTIDE SEQUENCE [LARGE SCALE GENOMIC DNA]</scope>
    <source>
        <strain evidence="2">PHL116M00</strain>
    </source>
</reference>
<dbReference type="RefSeq" id="YP_009150285.1">
    <property type="nucleotide sequence ID" value="NC_027362.1"/>
</dbReference>
<protein>
    <submittedName>
        <fullName evidence="2">Uncharacterized protein</fullName>
    </submittedName>
</protein>
<evidence type="ECO:0000313" key="3">
    <source>
        <dbReference type="Proteomes" id="UP000033316"/>
    </source>
</evidence>